<reference evidence="3" key="1">
    <citation type="submission" date="2018-12" db="EMBL/GenBank/DDBJ databases">
        <title>Tengunoibacter tsumagoiensis gen. nov., sp. nov., Dictyobacter kobayashii sp. nov., D. alpinus sp. nov., and D. joshuensis sp. nov. and description of Dictyobacteraceae fam. nov. within the order Ktedonobacterales isolated from Tengu-no-mugimeshi.</title>
        <authorList>
            <person name="Wang C.M."/>
            <person name="Zheng Y."/>
            <person name="Sakai Y."/>
            <person name="Toyoda A."/>
            <person name="Minakuchi Y."/>
            <person name="Abe K."/>
            <person name="Yokota A."/>
            <person name="Yabe S."/>
        </authorList>
    </citation>
    <scope>NUCLEOTIDE SEQUENCE [LARGE SCALE GENOMIC DNA]</scope>
    <source>
        <strain evidence="3">S-27</strain>
    </source>
</reference>
<dbReference type="Proteomes" id="UP000287224">
    <property type="component" value="Unassembled WGS sequence"/>
</dbReference>
<proteinExistence type="predicted"/>
<comment type="caution">
    <text evidence="2">The sequence shown here is derived from an EMBL/GenBank/DDBJ whole genome shotgun (WGS) entry which is preliminary data.</text>
</comment>
<accession>A0A401ZJZ2</accession>
<evidence type="ECO:0000313" key="2">
    <source>
        <dbReference type="EMBL" id="GCE07173.1"/>
    </source>
</evidence>
<dbReference type="AlphaFoldDB" id="A0A401ZJZ2"/>
<dbReference type="InterPro" id="IPR041916">
    <property type="entry name" value="Anti_sigma_zinc_sf"/>
</dbReference>
<dbReference type="EMBL" id="BIFQ01000001">
    <property type="protein sequence ID" value="GCE07173.1"/>
    <property type="molecule type" value="Genomic_DNA"/>
</dbReference>
<dbReference type="Gene3D" id="1.10.10.1320">
    <property type="entry name" value="Anti-sigma factor, zinc-finger domain"/>
    <property type="match status" value="1"/>
</dbReference>
<sequence>MNHDDDRVDSSLPASDEHQTVTALLDAHATAELTEAERTLVERHLTLCQQCQQALNTITHLHSLLRMPAGESEVATLNKYADGMPEYRRGISALADSVLDRLAQGDQTEAASPIPLTSGQLRPDHSEIARRVRRDRKRWAGMLALVAAALCVGVLGIWCLSIISQSISSNIVPTTISRPAPVYWGPRQDQMVARHGQDVFALKYMSDVNELNWAFIYAFRTPQPGTEPQVKVTSSLPKQPAKTITIAASMRTLGRVGDFTMGVMYVRFPNRVGQSITLQGQFPDQATPWRLTIMDQLTAVPASYDQSDGTLRSRGWSAIDAKSFPEISQVYPTLNSYPQDKNAPADDQLLDFLGFTLSSHPKAATPLYVRVDYVGKPASLQVTTISYAEYLRLAGPQPTPTPRPTAAPGSTVHVSVDKTSYGRTDTIKVTIRSDFPYELSLGVPRTSCGMQVQLEMQVNGVWTPVGHCTLPHPATLLTAHGTAYEVLRPQNAFGWQQSATSWQPGTYRITTNYSDVPRPQYGAGFQEVVSPTFVVHG</sequence>
<keyword evidence="1" id="KW-1133">Transmembrane helix</keyword>
<keyword evidence="1" id="KW-0812">Transmembrane</keyword>
<organism evidence="2 3">
    <name type="scientific">Dictyobacter aurantiacus</name>
    <dbReference type="NCBI Taxonomy" id="1936993"/>
    <lineage>
        <taxon>Bacteria</taxon>
        <taxon>Bacillati</taxon>
        <taxon>Chloroflexota</taxon>
        <taxon>Ktedonobacteria</taxon>
        <taxon>Ktedonobacterales</taxon>
        <taxon>Dictyobacteraceae</taxon>
        <taxon>Dictyobacter</taxon>
    </lineage>
</organism>
<gene>
    <name evidence="2" type="ORF">KDAU_45020</name>
</gene>
<keyword evidence="1" id="KW-0472">Membrane</keyword>
<name>A0A401ZJZ2_9CHLR</name>
<evidence type="ECO:0000256" key="1">
    <source>
        <dbReference type="SAM" id="Phobius"/>
    </source>
</evidence>
<protein>
    <recommendedName>
        <fullName evidence="4">Zinc-finger domain-containing protein</fullName>
    </recommendedName>
</protein>
<evidence type="ECO:0008006" key="4">
    <source>
        <dbReference type="Google" id="ProtNLM"/>
    </source>
</evidence>
<dbReference type="RefSeq" id="WP_126598215.1">
    <property type="nucleotide sequence ID" value="NZ_BIFQ01000001.1"/>
</dbReference>
<feature type="transmembrane region" description="Helical" evidence="1">
    <location>
        <begin position="139"/>
        <end position="163"/>
    </location>
</feature>
<dbReference type="OrthoDB" id="8374021at2"/>
<keyword evidence="3" id="KW-1185">Reference proteome</keyword>
<evidence type="ECO:0000313" key="3">
    <source>
        <dbReference type="Proteomes" id="UP000287224"/>
    </source>
</evidence>